<dbReference type="AlphaFoldDB" id="A0A099WAP8"/>
<keyword evidence="1" id="KW-0812">Transmembrane</keyword>
<dbReference type="GeneID" id="58717329"/>
<gene>
    <name evidence="2" type="ORF">EP57_08055</name>
</gene>
<evidence type="ECO:0000256" key="1">
    <source>
        <dbReference type="SAM" id="Phobius"/>
    </source>
</evidence>
<reference evidence="2 3" key="1">
    <citation type="submission" date="2014-05" db="EMBL/GenBank/DDBJ databases">
        <title>Novel Listeriaceae from food processing environments.</title>
        <authorList>
            <person name="den Bakker H.C."/>
        </authorList>
    </citation>
    <scope>NUCLEOTIDE SEQUENCE [LARGE SCALE GENOMIC DNA]</scope>
    <source>
        <strain evidence="2 3">FSL A5-0281</strain>
    </source>
</reference>
<protein>
    <submittedName>
        <fullName evidence="2">Uncharacterized protein</fullName>
    </submittedName>
</protein>
<dbReference type="OrthoDB" id="2365661at2"/>
<dbReference type="RefSeq" id="WP_036085655.1">
    <property type="nucleotide sequence ID" value="NZ_CBCSHQ010000023.1"/>
</dbReference>
<dbReference type="STRING" id="1552123.EP57_08055"/>
<keyword evidence="1" id="KW-0472">Membrane</keyword>
<name>A0A099WAP8_9LIST</name>
<proteinExistence type="predicted"/>
<keyword evidence="1" id="KW-1133">Transmembrane helix</keyword>
<keyword evidence="3" id="KW-1185">Reference proteome</keyword>
<accession>A0A099WAP8</accession>
<comment type="caution">
    <text evidence="2">The sequence shown here is derived from an EMBL/GenBank/DDBJ whole genome shotgun (WGS) entry which is preliminary data.</text>
</comment>
<evidence type="ECO:0000313" key="2">
    <source>
        <dbReference type="EMBL" id="KGL41786.1"/>
    </source>
</evidence>
<dbReference type="EMBL" id="JNFA01000019">
    <property type="protein sequence ID" value="KGL41786.1"/>
    <property type="molecule type" value="Genomic_DNA"/>
</dbReference>
<organism evidence="2 3">
    <name type="scientific">Listeria booriae</name>
    <dbReference type="NCBI Taxonomy" id="1552123"/>
    <lineage>
        <taxon>Bacteria</taxon>
        <taxon>Bacillati</taxon>
        <taxon>Bacillota</taxon>
        <taxon>Bacilli</taxon>
        <taxon>Bacillales</taxon>
        <taxon>Listeriaceae</taxon>
        <taxon>Listeria</taxon>
    </lineage>
</organism>
<dbReference type="eggNOG" id="ENOG5033V9R">
    <property type="taxonomic scope" value="Bacteria"/>
</dbReference>
<feature type="transmembrane region" description="Helical" evidence="1">
    <location>
        <begin position="6"/>
        <end position="26"/>
    </location>
</feature>
<evidence type="ECO:0000313" key="3">
    <source>
        <dbReference type="Proteomes" id="UP000029844"/>
    </source>
</evidence>
<dbReference type="Proteomes" id="UP000029844">
    <property type="component" value="Unassembled WGS sequence"/>
</dbReference>
<sequence length="158" mass="18406">MKKWQIILGSLLLVIILAVGGYMLYVHINTKQADNQINRIIEEAGIPENGIIVIEKTKYNQKVLSDEWWTKEITTEKDYENWKKTVKEQQHFFNGDKLTSKNESKLDTKTNCELKYNFAYYKNPDKVYGDYVISGDSVSSDEATRLFAYTIPKNHLPF</sequence>